<dbReference type="PANTHER" id="PTHR47738">
    <property type="entry name" value="PTS SYSTEM FRUCTOSE-LIKE EIIA COMPONENT-RELATED"/>
    <property type="match status" value="1"/>
</dbReference>
<accession>A0A372MIH7</accession>
<evidence type="ECO:0000256" key="4">
    <source>
        <dbReference type="ARBA" id="ARBA00022679"/>
    </source>
</evidence>
<dbReference type="CDD" id="cd00211">
    <property type="entry name" value="PTS_IIA_fru"/>
    <property type="match status" value="1"/>
</dbReference>
<comment type="caution">
    <text evidence="7">The sequence shown here is derived from an EMBL/GenBank/DDBJ whole genome shotgun (WGS) entry which is preliminary data.</text>
</comment>
<dbReference type="Gene3D" id="3.40.930.10">
    <property type="entry name" value="Mannitol-specific EII, Chain A"/>
    <property type="match status" value="1"/>
</dbReference>
<dbReference type="InterPro" id="IPR016152">
    <property type="entry name" value="PTrfase/Anion_transptr"/>
</dbReference>
<evidence type="ECO:0000256" key="1">
    <source>
        <dbReference type="ARBA" id="ARBA00022448"/>
    </source>
</evidence>
<dbReference type="InterPro" id="IPR002178">
    <property type="entry name" value="PTS_EIIA_type-2_dom"/>
</dbReference>
<gene>
    <name evidence="7" type="ORF">DYP60_03675</name>
</gene>
<dbReference type="SUPFAM" id="SSF55804">
    <property type="entry name" value="Phoshotransferase/anion transport protein"/>
    <property type="match status" value="1"/>
</dbReference>
<dbReference type="EMBL" id="QUWK01000003">
    <property type="protein sequence ID" value="RFU95585.1"/>
    <property type="molecule type" value="Genomic_DNA"/>
</dbReference>
<keyword evidence="8" id="KW-1185">Reference proteome</keyword>
<feature type="domain" description="PTS EIIA type-2" evidence="6">
    <location>
        <begin position="4"/>
        <end position="148"/>
    </location>
</feature>
<dbReference type="NCBIfam" id="TIGR00848">
    <property type="entry name" value="fruA"/>
    <property type="match status" value="1"/>
</dbReference>
<dbReference type="RefSeq" id="WP_117329533.1">
    <property type="nucleotide sequence ID" value="NZ_QUWK01000003.1"/>
</dbReference>
<dbReference type="PROSITE" id="PS00372">
    <property type="entry name" value="PTS_EIIA_TYPE_2_HIS"/>
    <property type="match status" value="1"/>
</dbReference>
<dbReference type="InterPro" id="IPR051541">
    <property type="entry name" value="PTS_SugarTrans_NitroReg"/>
</dbReference>
<organism evidence="7 8">
    <name type="scientific">Sphaerochaeta halotolerans</name>
    <dbReference type="NCBI Taxonomy" id="2293840"/>
    <lineage>
        <taxon>Bacteria</taxon>
        <taxon>Pseudomonadati</taxon>
        <taxon>Spirochaetota</taxon>
        <taxon>Spirochaetia</taxon>
        <taxon>Spirochaetales</taxon>
        <taxon>Sphaerochaetaceae</taxon>
        <taxon>Sphaerochaeta</taxon>
    </lineage>
</organism>
<evidence type="ECO:0000256" key="5">
    <source>
        <dbReference type="ARBA" id="ARBA00022683"/>
    </source>
</evidence>
<dbReference type="GO" id="GO:0009401">
    <property type="term" value="P:phosphoenolpyruvate-dependent sugar phosphotransferase system"/>
    <property type="evidence" value="ECO:0007669"/>
    <property type="project" value="UniProtKB-KW"/>
</dbReference>
<reference evidence="8" key="1">
    <citation type="submission" date="2018-08" db="EMBL/GenBank/DDBJ databases">
        <authorList>
            <person name="Grouzdev D.S."/>
            <person name="Krutkina M.S."/>
        </authorList>
    </citation>
    <scope>NUCLEOTIDE SEQUENCE [LARGE SCALE GENOMIC DNA]</scope>
    <source>
        <strain evidence="8">4-11</strain>
    </source>
</reference>
<dbReference type="OrthoDB" id="95460at2"/>
<keyword evidence="1" id="KW-0813">Transport</keyword>
<protein>
    <submittedName>
        <fullName evidence="7">PTS sugar transporter subunit IIA</fullName>
    </submittedName>
</protein>
<dbReference type="GO" id="GO:0016020">
    <property type="term" value="C:membrane"/>
    <property type="evidence" value="ECO:0007669"/>
    <property type="project" value="InterPro"/>
</dbReference>
<evidence type="ECO:0000259" key="6">
    <source>
        <dbReference type="PROSITE" id="PS51094"/>
    </source>
</evidence>
<dbReference type="AlphaFoldDB" id="A0A372MIH7"/>
<keyword evidence="5" id="KW-0598">Phosphotransferase system</keyword>
<sequence>MRILDYLNETSILFLKETHKDQILTTMAKKAAESGYVSSEKAFVDAILERETIMSTGIGLQVAIPHAKMDGIKEFFVLAAVLEKDVPWDSLDKKPVRLVFMIGGPSDRQSDYLMILSKITLVIKNPERRKALMAAKTPQAVLDAFADL</sequence>
<dbReference type="Proteomes" id="UP000264002">
    <property type="component" value="Unassembled WGS sequence"/>
</dbReference>
<name>A0A372MIH7_9SPIR</name>
<evidence type="ECO:0000313" key="7">
    <source>
        <dbReference type="EMBL" id="RFU95585.1"/>
    </source>
</evidence>
<dbReference type="PANTHER" id="PTHR47738:SF2">
    <property type="entry name" value="PTS SYSTEM FRUCTOSE-LIKE EIIA COMPONENT"/>
    <property type="match status" value="1"/>
</dbReference>
<keyword evidence="3 7" id="KW-0762">Sugar transport</keyword>
<evidence type="ECO:0000256" key="2">
    <source>
        <dbReference type="ARBA" id="ARBA00022553"/>
    </source>
</evidence>
<evidence type="ECO:0000256" key="3">
    <source>
        <dbReference type="ARBA" id="ARBA00022597"/>
    </source>
</evidence>
<dbReference type="InterPro" id="IPR004715">
    <property type="entry name" value="PTS_IIA_fruc"/>
</dbReference>
<dbReference type="PROSITE" id="PS51094">
    <property type="entry name" value="PTS_EIIA_TYPE_2"/>
    <property type="match status" value="1"/>
</dbReference>
<dbReference type="Pfam" id="PF00359">
    <property type="entry name" value="PTS_EIIA_2"/>
    <property type="match status" value="1"/>
</dbReference>
<evidence type="ECO:0000313" key="8">
    <source>
        <dbReference type="Proteomes" id="UP000264002"/>
    </source>
</evidence>
<reference evidence="7 8" key="2">
    <citation type="submission" date="2018-09" db="EMBL/GenBank/DDBJ databases">
        <title>Genome of Sphaerochaeta halotolerans strain 4-11.</title>
        <authorList>
            <person name="Nazina T.N."/>
            <person name="Sokolova D.S."/>
        </authorList>
    </citation>
    <scope>NUCLEOTIDE SEQUENCE [LARGE SCALE GENOMIC DNA]</scope>
    <source>
        <strain evidence="7 8">4-11</strain>
    </source>
</reference>
<proteinExistence type="predicted"/>
<keyword evidence="4" id="KW-0808">Transferase</keyword>
<keyword evidence="2" id="KW-0597">Phosphoprotein</keyword>
<dbReference type="GO" id="GO:0008982">
    <property type="term" value="F:protein-N(PI)-phosphohistidine-sugar phosphotransferase activity"/>
    <property type="evidence" value="ECO:0007669"/>
    <property type="project" value="InterPro"/>
</dbReference>